<keyword evidence="2" id="KW-1185">Reference proteome</keyword>
<dbReference type="Proteomes" id="UP000323164">
    <property type="component" value="Unassembled WGS sequence"/>
</dbReference>
<organism evidence="1 2">
    <name type="scientific">Cognatilysobacter lacus</name>
    <dbReference type="NCBI Taxonomy" id="1643323"/>
    <lineage>
        <taxon>Bacteria</taxon>
        <taxon>Pseudomonadati</taxon>
        <taxon>Pseudomonadota</taxon>
        <taxon>Gammaproteobacteria</taxon>
        <taxon>Lysobacterales</taxon>
        <taxon>Lysobacteraceae</taxon>
        <taxon>Cognatilysobacter</taxon>
    </lineage>
</organism>
<comment type="caution">
    <text evidence="1">The sequence shown here is derived from an EMBL/GenBank/DDBJ whole genome shotgun (WGS) entry which is preliminary data.</text>
</comment>
<proteinExistence type="predicted"/>
<protein>
    <submittedName>
        <fullName evidence="1">Pantothenate kinase</fullName>
        <ecNumber evidence="1">2.7.1.33</ecNumber>
    </submittedName>
</protein>
<evidence type="ECO:0000313" key="2">
    <source>
        <dbReference type="Proteomes" id="UP000323164"/>
    </source>
</evidence>
<feature type="non-terminal residue" evidence="1">
    <location>
        <position position="1"/>
    </location>
</feature>
<dbReference type="GO" id="GO:0004594">
    <property type="term" value="F:pantothenate kinase activity"/>
    <property type="evidence" value="ECO:0007669"/>
    <property type="project" value="UniProtKB-EC"/>
</dbReference>
<gene>
    <name evidence="1" type="ORF">FW784_03930</name>
</gene>
<keyword evidence="1" id="KW-0808">Transferase</keyword>
<keyword evidence="1" id="KW-0418">Kinase</keyword>
<name>A0A5D8Z7E0_9GAMM</name>
<reference evidence="1 2" key="1">
    <citation type="submission" date="2019-08" db="EMBL/GenBank/DDBJ databases">
        <title>Draft genome sequence of Lysobacter sp. UKS-15.</title>
        <authorList>
            <person name="Im W.-T."/>
        </authorList>
    </citation>
    <scope>NUCLEOTIDE SEQUENCE [LARGE SCALE GENOMIC DNA]</scope>
    <source>
        <strain evidence="1 2">UKS-15</strain>
    </source>
</reference>
<evidence type="ECO:0000313" key="1">
    <source>
        <dbReference type="EMBL" id="TZF90808.1"/>
    </source>
</evidence>
<sequence length="30" mass="3171">GGAAPLLARLEDARWHPSLVLDGLARWASA</sequence>
<dbReference type="EMBL" id="VTRV01000026">
    <property type="protein sequence ID" value="TZF90808.1"/>
    <property type="molecule type" value="Genomic_DNA"/>
</dbReference>
<dbReference type="EC" id="2.7.1.33" evidence="1"/>
<accession>A0A5D8Z7E0</accession>
<dbReference type="AlphaFoldDB" id="A0A5D8Z7E0"/>